<dbReference type="Proteomes" id="UP000264589">
    <property type="component" value="Unassembled WGS sequence"/>
</dbReference>
<dbReference type="EMBL" id="QUQO01000026">
    <property type="protein sequence ID" value="RFB01387.1"/>
    <property type="molecule type" value="Genomic_DNA"/>
</dbReference>
<gene>
    <name evidence="2" type="ORF">DX908_16040</name>
</gene>
<comment type="caution">
    <text evidence="2">The sequence shown here is derived from an EMBL/GenBank/DDBJ whole genome shotgun (WGS) entry which is preliminary data.</text>
</comment>
<dbReference type="InParanoid" id="A0A371R7H8"/>
<feature type="domain" description="FMN-binding" evidence="1">
    <location>
        <begin position="14"/>
        <end position="41"/>
    </location>
</feature>
<accession>A0A371R7H8</accession>
<evidence type="ECO:0000313" key="2">
    <source>
        <dbReference type="EMBL" id="RFB01387.1"/>
    </source>
</evidence>
<dbReference type="GO" id="GO:0010181">
    <property type="term" value="F:FMN binding"/>
    <property type="evidence" value="ECO:0007669"/>
    <property type="project" value="InterPro"/>
</dbReference>
<keyword evidence="3" id="KW-1185">Reference proteome</keyword>
<evidence type="ECO:0000313" key="3">
    <source>
        <dbReference type="Proteomes" id="UP000264589"/>
    </source>
</evidence>
<dbReference type="GO" id="GO:0016020">
    <property type="term" value="C:membrane"/>
    <property type="evidence" value="ECO:0007669"/>
    <property type="project" value="InterPro"/>
</dbReference>
<organism evidence="2 3">
    <name type="scientific">Parvularcula marina</name>
    <dbReference type="NCBI Taxonomy" id="2292771"/>
    <lineage>
        <taxon>Bacteria</taxon>
        <taxon>Pseudomonadati</taxon>
        <taxon>Pseudomonadota</taxon>
        <taxon>Alphaproteobacteria</taxon>
        <taxon>Parvularculales</taxon>
        <taxon>Parvularculaceae</taxon>
        <taxon>Parvularcula</taxon>
    </lineage>
</organism>
<proteinExistence type="predicted"/>
<dbReference type="AlphaFoldDB" id="A0A371R7H8"/>
<evidence type="ECO:0000259" key="1">
    <source>
        <dbReference type="Pfam" id="PF04205"/>
    </source>
</evidence>
<feature type="non-terminal residue" evidence="2">
    <location>
        <position position="1"/>
    </location>
</feature>
<dbReference type="Gene3D" id="3.90.1010.20">
    <property type="match status" value="1"/>
</dbReference>
<dbReference type="InterPro" id="IPR007329">
    <property type="entry name" value="FMN-bd"/>
</dbReference>
<sequence>NEAIPILRAAVIESQTADVANVSGATYTADAYLASLQSALDAAGA</sequence>
<protein>
    <submittedName>
        <fullName evidence="2">FMN-binding protein</fullName>
    </submittedName>
</protein>
<dbReference type="Pfam" id="PF04205">
    <property type="entry name" value="FMN_bind"/>
    <property type="match status" value="1"/>
</dbReference>
<reference evidence="2 3" key="1">
    <citation type="submission" date="2018-08" db="EMBL/GenBank/DDBJ databases">
        <title>Parvularcula sp. SM1705, isolated from surface water of the South Sea China.</title>
        <authorList>
            <person name="Sun L."/>
        </authorList>
    </citation>
    <scope>NUCLEOTIDE SEQUENCE [LARGE SCALE GENOMIC DNA]</scope>
    <source>
        <strain evidence="2 3">SM1705</strain>
    </source>
</reference>
<name>A0A371R7H8_9PROT</name>